<dbReference type="EMBL" id="CP072788">
    <property type="protein sequence ID" value="QTR03621.1"/>
    <property type="molecule type" value="Genomic_DNA"/>
</dbReference>
<evidence type="ECO:0000313" key="2">
    <source>
        <dbReference type="EMBL" id="MBM7809271.1"/>
    </source>
</evidence>
<gene>
    <name evidence="3" type="ORF">J7S33_00735</name>
    <name evidence="2" type="ORF">JOE68_000136</name>
</gene>
<dbReference type="Gene3D" id="1.20.58.480">
    <property type="match status" value="1"/>
</dbReference>
<keyword evidence="5" id="KW-1185">Reference proteome</keyword>
<dbReference type="GO" id="GO:0020037">
    <property type="term" value="F:heme binding"/>
    <property type="evidence" value="ECO:0007669"/>
    <property type="project" value="InterPro"/>
</dbReference>
<dbReference type="AlphaFoldDB" id="A0A8T8HYY5"/>
<reference evidence="3" key="2">
    <citation type="submission" date="2021-04" db="EMBL/GenBank/DDBJ databases">
        <title>Saccharothrix algeriensis WGS.</title>
        <authorList>
            <person name="Stuskova K."/>
            <person name="Hakalova E."/>
            <person name="Tebbal A.B."/>
            <person name="Eichmeier A."/>
        </authorList>
    </citation>
    <scope>NUCLEOTIDE SEQUENCE</scope>
    <source>
        <strain evidence="3">NRRL B-24137</strain>
    </source>
</reference>
<reference evidence="2 5" key="1">
    <citation type="submission" date="2021-01" db="EMBL/GenBank/DDBJ databases">
        <title>Sequencing the genomes of 1000 actinobacteria strains.</title>
        <authorList>
            <person name="Klenk H.-P."/>
        </authorList>
    </citation>
    <scope>NUCLEOTIDE SEQUENCE [LARGE SCALE GENOMIC DNA]</scope>
    <source>
        <strain evidence="2 5">DSM 44581</strain>
    </source>
</reference>
<proteinExistence type="predicted"/>
<dbReference type="Proteomes" id="UP001195724">
    <property type="component" value="Unassembled WGS sequence"/>
</dbReference>
<dbReference type="SUPFAM" id="SSF140959">
    <property type="entry name" value="Indolic compounds 2,3-dioxygenase-like"/>
    <property type="match status" value="1"/>
</dbReference>
<dbReference type="PANTHER" id="PTHR10138:SF0">
    <property type="entry name" value="TRYPTOPHAN 2,3-DIOXYGENASE"/>
    <property type="match status" value="1"/>
</dbReference>
<dbReference type="EMBL" id="JAFBCL010000001">
    <property type="protein sequence ID" value="MBM7809271.1"/>
    <property type="molecule type" value="Genomic_DNA"/>
</dbReference>
<evidence type="ECO:0000313" key="5">
    <source>
        <dbReference type="Proteomes" id="UP001195724"/>
    </source>
</evidence>
<dbReference type="GO" id="GO:0046872">
    <property type="term" value="F:metal ion binding"/>
    <property type="evidence" value="ECO:0007669"/>
    <property type="project" value="InterPro"/>
</dbReference>
<dbReference type="GO" id="GO:0019441">
    <property type="term" value="P:L-tryptophan catabolic process to kynurenine"/>
    <property type="evidence" value="ECO:0007669"/>
    <property type="project" value="InterPro"/>
</dbReference>
<dbReference type="Pfam" id="PF21780">
    <property type="entry name" value="DUF6875"/>
    <property type="match status" value="1"/>
</dbReference>
<organism evidence="3 4">
    <name type="scientific">Saccharothrix algeriensis</name>
    <dbReference type="NCBI Taxonomy" id="173560"/>
    <lineage>
        <taxon>Bacteria</taxon>
        <taxon>Bacillati</taxon>
        <taxon>Actinomycetota</taxon>
        <taxon>Actinomycetes</taxon>
        <taxon>Pseudonocardiales</taxon>
        <taxon>Pseudonocardiaceae</taxon>
        <taxon>Saccharothrix</taxon>
    </lineage>
</organism>
<dbReference type="GO" id="GO:0019442">
    <property type="term" value="P:L-tryptophan catabolic process to acetyl-CoA"/>
    <property type="evidence" value="ECO:0007669"/>
    <property type="project" value="TreeGrafter"/>
</dbReference>
<sequence>MKTVEAGPDDHPRTRAWLREYLSRDHEHLGRAGNVCPFVRPALAGEAIAVRTAHHDADTGLATLCRLMREELDRFDAMQWPEGKEPLAALVVVLPDLPAHHGVLLDEAQRRTKPCAVRRGMMIGQFHPRCAEPAVWNPVFPVSRSPEPLFAVRRMAFHDILFLHGNPGLFAEYRKRFGDRYDQPGAHVPEAFTRLHDLARHRGSGRGEYVDYQSVDVLLSLQQPHTDHPAELAFYLTGQVKELLFKLLHEQARAVRLDLAADRVDDAAWGLRRLAAALDVLTRVWDVPATLSPAEFAAFRDRLGGASGVDSYMYRMAEFALGRKSPALAARHLPVPGVAEDVYRALHDSSVHDEALALLARRGLLADGADSAAVAAAWAAVYRAAGPSDDLFRLAEALMDVAQGFSRWRALHLLVVERTIGAKPGTGGTSGVDWLRGAADHRFFPELWHARTLLPGGVGRP</sequence>
<dbReference type="Pfam" id="PF03301">
    <property type="entry name" value="Trp_dioxygenase"/>
    <property type="match status" value="2"/>
</dbReference>
<name>A0A8T8HYY5_9PSEU</name>
<dbReference type="InterPro" id="IPR037217">
    <property type="entry name" value="Trp/Indoleamine_2_3_dOase-like"/>
</dbReference>
<dbReference type="PANTHER" id="PTHR10138">
    <property type="entry name" value="TRYPTOPHAN 2,3-DIOXYGENASE"/>
    <property type="match status" value="1"/>
</dbReference>
<dbReference type="GO" id="GO:0004833">
    <property type="term" value="F:L-tryptophan 2,3-dioxygenase activity"/>
    <property type="evidence" value="ECO:0007669"/>
    <property type="project" value="InterPro"/>
</dbReference>
<dbReference type="InterPro" id="IPR049240">
    <property type="entry name" value="DUF6875"/>
</dbReference>
<evidence type="ECO:0000259" key="1">
    <source>
        <dbReference type="Pfam" id="PF21780"/>
    </source>
</evidence>
<protein>
    <submittedName>
        <fullName evidence="2">Tryptophan 2,3-dioxygenase</fullName>
    </submittedName>
</protein>
<dbReference type="RefSeq" id="WP_204840396.1">
    <property type="nucleotide sequence ID" value="NZ_JAFBCL010000001.1"/>
</dbReference>
<dbReference type="InterPro" id="IPR004981">
    <property type="entry name" value="Trp_2_3_dOase"/>
</dbReference>
<feature type="domain" description="DUF6875" evidence="1">
    <location>
        <begin position="14"/>
        <end position="183"/>
    </location>
</feature>
<accession>A0A8T8HYY5</accession>
<dbReference type="Proteomes" id="UP000671828">
    <property type="component" value="Chromosome"/>
</dbReference>
<evidence type="ECO:0000313" key="3">
    <source>
        <dbReference type="EMBL" id="QTR03621.1"/>
    </source>
</evidence>
<evidence type="ECO:0000313" key="4">
    <source>
        <dbReference type="Proteomes" id="UP000671828"/>
    </source>
</evidence>